<proteinExistence type="predicted"/>
<organism evidence="1 2">
    <name type="scientific">Flavimaricola marinus</name>
    <dbReference type="NCBI Taxonomy" id="1819565"/>
    <lineage>
        <taxon>Bacteria</taxon>
        <taxon>Pseudomonadati</taxon>
        <taxon>Pseudomonadota</taxon>
        <taxon>Alphaproteobacteria</taxon>
        <taxon>Rhodobacterales</taxon>
        <taxon>Paracoccaceae</taxon>
        <taxon>Flavimaricola</taxon>
    </lineage>
</organism>
<name>A0A238LC24_9RHOB</name>
<dbReference type="Proteomes" id="UP000201613">
    <property type="component" value="Unassembled WGS sequence"/>
</dbReference>
<evidence type="ECO:0000313" key="2">
    <source>
        <dbReference type="Proteomes" id="UP000201613"/>
    </source>
</evidence>
<gene>
    <name evidence="1" type="ORF">LOM8899_01372</name>
</gene>
<dbReference type="EMBL" id="FXZK01000001">
    <property type="protein sequence ID" value="SMY07239.1"/>
    <property type="molecule type" value="Genomic_DNA"/>
</dbReference>
<dbReference type="AlphaFoldDB" id="A0A238LC24"/>
<keyword evidence="2" id="KW-1185">Reference proteome</keyword>
<evidence type="ECO:0000313" key="1">
    <source>
        <dbReference type="EMBL" id="SMY07239.1"/>
    </source>
</evidence>
<reference evidence="1 2" key="1">
    <citation type="submission" date="2017-05" db="EMBL/GenBank/DDBJ databases">
        <authorList>
            <person name="Song R."/>
            <person name="Chenine A.L."/>
            <person name="Ruprecht R.M."/>
        </authorList>
    </citation>
    <scope>NUCLEOTIDE SEQUENCE [LARGE SCALE GENOMIC DNA]</scope>
    <source>
        <strain evidence="1 2">CECT 8899</strain>
    </source>
</reference>
<sequence length="98" mass="11123">MRRVGSRTQRSPKQSRTIVIASWRARRIVLHDQPDALQPERRQILEVWLQNPLEGWDEVEAGCTLGDALVDLEGIVADETNASALQDIRHWLERIGAG</sequence>
<protein>
    <submittedName>
        <fullName evidence="1">Uncharacterized protein</fullName>
    </submittedName>
</protein>
<accession>A0A238LC24</accession>